<evidence type="ECO:0000256" key="2">
    <source>
        <dbReference type="SAM" id="MobiDB-lite"/>
    </source>
</evidence>
<dbReference type="PRINTS" id="PR01923">
    <property type="entry name" value="TNFACTORR8"/>
</dbReference>
<dbReference type="InterPro" id="IPR034002">
    <property type="entry name" value="TNFRSF8_N"/>
</dbReference>
<keyword evidence="3" id="KW-0472">Membrane</keyword>
<feature type="region of interest" description="Disordered" evidence="2">
    <location>
        <begin position="475"/>
        <end position="497"/>
    </location>
</feature>
<feature type="region of interest" description="Disordered" evidence="2">
    <location>
        <begin position="427"/>
        <end position="462"/>
    </location>
</feature>
<keyword evidence="1" id="KW-1015">Disulfide bond</keyword>
<evidence type="ECO:0000256" key="4">
    <source>
        <dbReference type="SAM" id="SignalP"/>
    </source>
</evidence>
<dbReference type="Gene3D" id="2.10.50.10">
    <property type="entry name" value="Tumor Necrosis Factor Receptor, subunit A, domain 2"/>
    <property type="match status" value="2"/>
</dbReference>
<dbReference type="SMART" id="SM00208">
    <property type="entry name" value="TNFR"/>
    <property type="match status" value="4"/>
</dbReference>
<keyword evidence="7" id="KW-0675">Receptor</keyword>
<reference evidence="7" key="1">
    <citation type="submission" date="2025-08" db="UniProtKB">
        <authorList>
            <consortium name="RefSeq"/>
        </authorList>
    </citation>
    <scope>IDENTIFICATION</scope>
</reference>
<feature type="compositionally biased region" description="Polar residues" evidence="2">
    <location>
        <begin position="179"/>
        <end position="190"/>
    </location>
</feature>
<dbReference type="Proteomes" id="UP001652624">
    <property type="component" value="Chromosome 13"/>
</dbReference>
<evidence type="ECO:0000256" key="3">
    <source>
        <dbReference type="SAM" id="Phobius"/>
    </source>
</evidence>
<dbReference type="Pfam" id="PF00020">
    <property type="entry name" value="TNFR_c6"/>
    <property type="match status" value="2"/>
</dbReference>
<feature type="repeat" description="TNFR-Cys" evidence="1">
    <location>
        <begin position="107"/>
        <end position="149"/>
    </location>
</feature>
<protein>
    <submittedName>
        <fullName evidence="7">Tumor necrosis factor receptor superfamily member 8</fullName>
    </submittedName>
</protein>
<gene>
    <name evidence="7" type="primary">TNFRSF8</name>
</gene>
<dbReference type="RefSeq" id="XP_060060943.1">
    <property type="nucleotide sequence ID" value="XM_060204960.1"/>
</dbReference>
<organism evidence="6 7">
    <name type="scientific">Erinaceus europaeus</name>
    <name type="common">Western European hedgehog</name>
    <dbReference type="NCBI Taxonomy" id="9365"/>
    <lineage>
        <taxon>Eukaryota</taxon>
        <taxon>Metazoa</taxon>
        <taxon>Chordata</taxon>
        <taxon>Craniata</taxon>
        <taxon>Vertebrata</taxon>
        <taxon>Euteleostomi</taxon>
        <taxon>Mammalia</taxon>
        <taxon>Eutheria</taxon>
        <taxon>Laurasiatheria</taxon>
        <taxon>Eulipotyphla</taxon>
        <taxon>Erinaceidae</taxon>
        <taxon>Erinaceinae</taxon>
        <taxon>Erinaceus</taxon>
    </lineage>
</organism>
<evidence type="ECO:0000313" key="6">
    <source>
        <dbReference type="Proteomes" id="UP001652624"/>
    </source>
</evidence>
<dbReference type="PANTHER" id="PTHR47497">
    <property type="entry name" value="TUMOR NECROSIS FACTOR RECEPTOR SUPERFAMILY MEMBER 8"/>
    <property type="match status" value="1"/>
</dbReference>
<name>A0ABM3YIQ2_ERIEU</name>
<feature type="domain" description="TNFR-Cys" evidence="5">
    <location>
        <begin position="107"/>
        <end position="149"/>
    </location>
</feature>
<keyword evidence="6" id="KW-1185">Reference proteome</keyword>
<feature type="disulfide bond" evidence="1">
    <location>
        <begin position="131"/>
        <end position="149"/>
    </location>
</feature>
<dbReference type="InterPro" id="IPR020416">
    <property type="entry name" value="TNFR_8"/>
</dbReference>
<dbReference type="InterPro" id="IPR052862">
    <property type="entry name" value="TNFR_superfamily_member_8"/>
</dbReference>
<evidence type="ECO:0000313" key="7">
    <source>
        <dbReference type="RefSeq" id="XP_060060943.1"/>
    </source>
</evidence>
<comment type="caution">
    <text evidence="1">Lacks conserved residue(s) required for the propagation of feature annotation.</text>
</comment>
<proteinExistence type="predicted"/>
<dbReference type="SUPFAM" id="SSF57586">
    <property type="entry name" value="TNF receptor-like"/>
    <property type="match status" value="1"/>
</dbReference>
<dbReference type="PROSITE" id="PS00652">
    <property type="entry name" value="TNFR_NGFR_1"/>
    <property type="match status" value="1"/>
</dbReference>
<feature type="region of interest" description="Disordered" evidence="2">
    <location>
        <begin position="179"/>
        <end position="229"/>
    </location>
</feature>
<accession>A0ABM3YIQ2</accession>
<sequence length="579" mass="61493">MHVLPAVLGLLLLGCLRAFPQDRVSTEACSRTPSHYYNKAVQRCCYQCPEGQTSHEPCPQGPTGCRKQCEPDHYLSREGRCLACVTCSGGDLVEKTPCSWNASRVCQCRAGMFCSTSAANSCARCFPHSVCSPGTVIKLQGTAEKDTVCGPASPATSPDCSASAEDCLQPASGATLQAKSLQTTPASSDAKTIEEGSPPAVDDTPQMQPDSPSPKNPELASQQLCSPGSGDCRRRCELEYYLDQAGRCTACVSCSGGMAERDTAEKSPPLGVLPDCSTNPEEAVPTSSEGQARGVTHAWEDASTPTSVPISSSSTGKPIFIPEPVIFLVIVLVVGVSSCFFLYHCQLCKKWIQQKLHLCHPNPIPRPQQEPVGHPSHSAATVILAWSTYPPTVVCLALGIWQEDPRQETSSLLTGGGEQERLEALAPVPSLCPQEPKRSESAAGPGTDKLGLLSPPATETCPSVRAACPETLRLLEASPPGGSGSSSDLPETRVTSEHNNNRIEKIYIMKADTVIVGTVKTELPEGRGLVGLEEDLQVDCAPHYPEQETELPESSCGDVMFSVEEEGKDDPTPTAASEK</sequence>
<feature type="transmembrane region" description="Helical" evidence="3">
    <location>
        <begin position="325"/>
        <end position="345"/>
    </location>
</feature>
<dbReference type="InterPro" id="IPR001368">
    <property type="entry name" value="TNFR/NGFR_Cys_rich_reg"/>
</dbReference>
<feature type="signal peptide" evidence="4">
    <location>
        <begin position="1"/>
        <end position="18"/>
    </location>
</feature>
<evidence type="ECO:0000259" key="5">
    <source>
        <dbReference type="PROSITE" id="PS50050"/>
    </source>
</evidence>
<feature type="domain" description="TNFR-Cys" evidence="5">
    <location>
        <begin position="68"/>
        <end position="106"/>
    </location>
</feature>
<dbReference type="PROSITE" id="PS50050">
    <property type="entry name" value="TNFR_NGFR_2"/>
    <property type="match status" value="2"/>
</dbReference>
<keyword evidence="3" id="KW-1133">Transmembrane helix</keyword>
<dbReference type="GeneID" id="103122400"/>
<dbReference type="PANTHER" id="PTHR47497:SF1">
    <property type="entry name" value="TUMOR NECROSIS FACTOR RECEPTOR SUPERFAMILY MEMBER 8"/>
    <property type="match status" value="1"/>
</dbReference>
<dbReference type="CDD" id="cd13409">
    <property type="entry name" value="TNFRSF8"/>
    <property type="match status" value="1"/>
</dbReference>
<feature type="region of interest" description="Disordered" evidence="2">
    <location>
        <begin position="545"/>
        <end position="579"/>
    </location>
</feature>
<feature type="repeat" description="TNFR-Cys" evidence="1">
    <location>
        <begin position="68"/>
        <end position="106"/>
    </location>
</feature>
<keyword evidence="4" id="KW-0732">Signal</keyword>
<evidence type="ECO:0000256" key="1">
    <source>
        <dbReference type="PROSITE-ProRule" id="PRU00206"/>
    </source>
</evidence>
<keyword evidence="3" id="KW-0812">Transmembrane</keyword>
<feature type="chain" id="PRO_5047160636" evidence="4">
    <location>
        <begin position="19"/>
        <end position="579"/>
    </location>
</feature>